<dbReference type="NCBIfam" id="TIGR03396">
    <property type="entry name" value="PC_PLC"/>
    <property type="match status" value="1"/>
</dbReference>
<organism evidence="6 7">
    <name type="scientific">Niastella yeongjuensis</name>
    <dbReference type="NCBI Taxonomy" id="354355"/>
    <lineage>
        <taxon>Bacteria</taxon>
        <taxon>Pseudomonadati</taxon>
        <taxon>Bacteroidota</taxon>
        <taxon>Chitinophagia</taxon>
        <taxon>Chitinophagales</taxon>
        <taxon>Chitinophagaceae</taxon>
        <taxon>Niastella</taxon>
    </lineage>
</organism>
<evidence type="ECO:0000256" key="3">
    <source>
        <dbReference type="ARBA" id="ARBA00022801"/>
    </source>
</evidence>
<comment type="similarity">
    <text evidence="1">Belongs to the bacterial phospholipase C family.</text>
</comment>
<dbReference type="PROSITE" id="PS51318">
    <property type="entry name" value="TAT"/>
    <property type="match status" value="1"/>
</dbReference>
<dbReference type="PANTHER" id="PTHR31956">
    <property type="entry name" value="NON-SPECIFIC PHOSPHOLIPASE C4-RELATED"/>
    <property type="match status" value="1"/>
</dbReference>
<comment type="caution">
    <text evidence="6">The sequence shown here is derived from an EMBL/GenBank/DDBJ whole genome shotgun (WGS) entry which is preliminary data.</text>
</comment>
<evidence type="ECO:0000313" key="7">
    <source>
        <dbReference type="Proteomes" id="UP000192610"/>
    </source>
</evidence>
<dbReference type="InterPro" id="IPR007312">
    <property type="entry name" value="Phosphoesterase"/>
</dbReference>
<feature type="domain" description="Bacterial phospholipase C C-terminal" evidence="5">
    <location>
        <begin position="636"/>
        <end position="732"/>
    </location>
</feature>
<keyword evidence="3" id="KW-0378">Hydrolase</keyword>
<evidence type="ECO:0000256" key="1">
    <source>
        <dbReference type="ARBA" id="ARBA00009717"/>
    </source>
</evidence>
<dbReference type="STRING" id="354355.SAMN05660816_02054"/>
<dbReference type="Pfam" id="PF04185">
    <property type="entry name" value="Phosphoesterase"/>
    <property type="match status" value="2"/>
</dbReference>
<evidence type="ECO:0000256" key="2">
    <source>
        <dbReference type="ARBA" id="ARBA00012018"/>
    </source>
</evidence>
<dbReference type="Pfam" id="PF05506">
    <property type="entry name" value="PLipase_C_C"/>
    <property type="match status" value="1"/>
</dbReference>
<dbReference type="AlphaFoldDB" id="A0A1V9E120"/>
<evidence type="ECO:0000256" key="4">
    <source>
        <dbReference type="SAM" id="Coils"/>
    </source>
</evidence>
<name>A0A1V9E120_9BACT</name>
<dbReference type="InterPro" id="IPR006311">
    <property type="entry name" value="TAT_signal"/>
</dbReference>
<dbReference type="InterPro" id="IPR017850">
    <property type="entry name" value="Alkaline_phosphatase_core_sf"/>
</dbReference>
<feature type="coiled-coil region" evidence="4">
    <location>
        <begin position="304"/>
        <end position="338"/>
    </location>
</feature>
<evidence type="ECO:0000259" key="5">
    <source>
        <dbReference type="Pfam" id="PF05506"/>
    </source>
</evidence>
<dbReference type="Gene3D" id="3.40.720.10">
    <property type="entry name" value="Alkaline Phosphatase, subunit A"/>
    <property type="match status" value="2"/>
</dbReference>
<keyword evidence="4" id="KW-0175">Coiled coil</keyword>
<dbReference type="EC" id="3.1.4.3" evidence="2"/>
<keyword evidence="7" id="KW-1185">Reference proteome</keyword>
<accession>A0A1V9E120</accession>
<dbReference type="EMBL" id="LVXG01000078">
    <property type="protein sequence ID" value="OQP39828.1"/>
    <property type="molecule type" value="Genomic_DNA"/>
</dbReference>
<dbReference type="GO" id="GO:0034480">
    <property type="term" value="F:phosphatidylcholine phospholipase C activity"/>
    <property type="evidence" value="ECO:0007669"/>
    <property type="project" value="UniProtKB-EC"/>
</dbReference>
<dbReference type="PANTHER" id="PTHR31956:SF1">
    <property type="entry name" value="NON-SPECIFIC PHOSPHOLIPASE C1"/>
    <property type="match status" value="1"/>
</dbReference>
<protein>
    <recommendedName>
        <fullName evidence="2">phospholipase C</fullName>
        <ecNumber evidence="2">3.1.4.3</ecNumber>
    </recommendedName>
</protein>
<evidence type="ECO:0000313" key="6">
    <source>
        <dbReference type="EMBL" id="OQP39828.1"/>
    </source>
</evidence>
<gene>
    <name evidence="6" type="ORF">A4H97_16535</name>
</gene>
<dbReference type="InterPro" id="IPR008475">
    <property type="entry name" value="PLipase_C_C"/>
</dbReference>
<dbReference type="GO" id="GO:0016042">
    <property type="term" value="P:lipid catabolic process"/>
    <property type="evidence" value="ECO:0007669"/>
    <property type="project" value="InterPro"/>
</dbReference>
<sequence>MDTRREFLKKASLLTGGAGLMQLLPASIAKALAIDPEAGSTWKDAEHIVFLMQENRSFDHAFGSLQGVRGFNDPRAIRLPNKNLVWLQSNIEGETYAPFRLDIHNTKATWMSSLPHSWANQVDARNNGHYDKWLEAKHSGNKDYRAMPLTMGFHTREDIPFYYALADAFTVCDHNFCSSLTGTTPNRLFFWSGTIRDKQEENAQANVWNEDADYNTMVSWTTFPERLEENGISWKVYQNELSVGVGFTGEEDSWLANFGDNPLEYFTQYNVKFHPAYIDNLPKAAADTAAAIKKTEALLQSLPSGAATTEMDKTRKRLDELKRQMAVIEADQKKYTRENFDRLTAREKALHKKAFDTNIKDPNYHELTNITYKDGDTERQMKAPKGDVLQQFRDDVKNGTLPTVSWLVAPENFSDHPSAAWFGVWYISEVLDILTQNPEVWKKTIFILTYDENDGYYDHIPPFVAPHPHKASTGLTSAGINTGVDYVANNDQQSIKEQARESSIGLGYRVPMVVASPWSRGGWVNSQVFDHTSSIQFLEAFLSNKTGKKIEEPNISQWRRTVCGDLTSVFRPYDGEKITLPEFLERDEFIEGIHKAQFRPLPSNYKKLTADEIAAINKAPWSSSLMPQQEKGIRNACALPYELHANCKLSEDRKTVQIKMGTSDTTFGKQSAGSPFHIYAPAQYQQQTMANRAYAVAPGQSVEDHWQLNDFANNTYHLQVYGPNGFFREFKGLAGDPRVEIVCSPEIRVQGPSQPVKLAFSFMNYEPKKIAFEIIDNAYKLPVIKGSVMAGSAKQFNVTATSFALTQSFGWYDFTIKIKGYTQFEQRFAGHLEDGQPGKTDPFMGRVV</sequence>
<dbReference type="RefSeq" id="WP_081204332.1">
    <property type="nucleotide sequence ID" value="NZ_FOCZ01000003.1"/>
</dbReference>
<dbReference type="Proteomes" id="UP000192610">
    <property type="component" value="Unassembled WGS sequence"/>
</dbReference>
<reference evidence="7" key="1">
    <citation type="submission" date="2016-04" db="EMBL/GenBank/DDBJ databases">
        <authorList>
            <person name="Chen L."/>
            <person name="Zhuang W."/>
            <person name="Wang G."/>
        </authorList>
    </citation>
    <scope>NUCLEOTIDE SEQUENCE [LARGE SCALE GENOMIC DNA]</scope>
    <source>
        <strain evidence="7">17621</strain>
    </source>
</reference>
<dbReference type="InterPro" id="IPR017767">
    <property type="entry name" value="PC-PLC"/>
</dbReference>
<proteinExistence type="inferred from homology"/>
<dbReference type="OrthoDB" id="980947at2"/>